<evidence type="ECO:0000256" key="1">
    <source>
        <dbReference type="SAM" id="MobiDB-lite"/>
    </source>
</evidence>
<name>A4RSR7_OSTLU</name>
<dbReference type="RefSeq" id="XP_001416445.1">
    <property type="nucleotide sequence ID" value="XM_001416408.1"/>
</dbReference>
<organism evidence="2 3">
    <name type="scientific">Ostreococcus lucimarinus (strain CCE9901)</name>
    <dbReference type="NCBI Taxonomy" id="436017"/>
    <lineage>
        <taxon>Eukaryota</taxon>
        <taxon>Viridiplantae</taxon>
        <taxon>Chlorophyta</taxon>
        <taxon>Mamiellophyceae</taxon>
        <taxon>Mamiellales</taxon>
        <taxon>Bathycoccaceae</taxon>
        <taxon>Ostreococcus</taxon>
    </lineage>
</organism>
<dbReference type="STRING" id="436017.A4RSR7"/>
<dbReference type="Proteomes" id="UP000001568">
    <property type="component" value="Chromosome 2"/>
</dbReference>
<dbReference type="EMBL" id="CP000582">
    <property type="protein sequence ID" value="ABO94738.1"/>
    <property type="molecule type" value="Genomic_DNA"/>
</dbReference>
<evidence type="ECO:0000313" key="3">
    <source>
        <dbReference type="Proteomes" id="UP000001568"/>
    </source>
</evidence>
<gene>
    <name evidence="2" type="ORF">OSTLU_14281</name>
</gene>
<feature type="region of interest" description="Disordered" evidence="1">
    <location>
        <begin position="150"/>
        <end position="181"/>
    </location>
</feature>
<dbReference type="HOGENOM" id="CLU_127916_0_0_1"/>
<evidence type="ECO:0000313" key="2">
    <source>
        <dbReference type="EMBL" id="ABO94738.1"/>
    </source>
</evidence>
<reference evidence="2 3" key="1">
    <citation type="journal article" date="2007" name="Proc. Natl. Acad. Sci. U.S.A.">
        <title>The tiny eukaryote Ostreococcus provides genomic insights into the paradox of plankton speciation.</title>
        <authorList>
            <person name="Palenik B."/>
            <person name="Grimwood J."/>
            <person name="Aerts A."/>
            <person name="Rouze P."/>
            <person name="Salamov A."/>
            <person name="Putnam N."/>
            <person name="Dupont C."/>
            <person name="Jorgensen R."/>
            <person name="Derelle E."/>
            <person name="Rombauts S."/>
            <person name="Zhou K."/>
            <person name="Otillar R."/>
            <person name="Merchant S.S."/>
            <person name="Podell S."/>
            <person name="Gaasterland T."/>
            <person name="Napoli C."/>
            <person name="Gendler K."/>
            <person name="Manuell A."/>
            <person name="Tai V."/>
            <person name="Vallon O."/>
            <person name="Piganeau G."/>
            <person name="Jancek S."/>
            <person name="Heijde M."/>
            <person name="Jabbari K."/>
            <person name="Bowler C."/>
            <person name="Lohr M."/>
            <person name="Robbens S."/>
            <person name="Werner G."/>
            <person name="Dubchak I."/>
            <person name="Pazour G.J."/>
            <person name="Ren Q."/>
            <person name="Paulsen I."/>
            <person name="Delwiche C."/>
            <person name="Schmutz J."/>
            <person name="Rokhsar D."/>
            <person name="Van de Peer Y."/>
            <person name="Moreau H."/>
            <person name="Grigoriev I.V."/>
        </authorList>
    </citation>
    <scope>NUCLEOTIDE SEQUENCE [LARGE SCALE GENOMIC DNA]</scope>
    <source>
        <strain evidence="2 3">CCE9901</strain>
    </source>
</reference>
<feature type="region of interest" description="Disordered" evidence="1">
    <location>
        <begin position="1"/>
        <end position="37"/>
    </location>
</feature>
<sequence>MEDECDDDPFDDPFGDALHVSSGLQETRDSSDSRRHVTPAIPDNVEASLPTHRRSLGAAFDNVSVKLRWAQMTAELTQLALDPEFTFEPDEAAHITDTLNKLQRFMHNLKTHREMSQNMSKNSKMDGDGVLGMSNLVAIPMRGAAGDTALSRKRGWHEKMVDEHKRKASKGEQISIRNYLS</sequence>
<keyword evidence="3" id="KW-1185">Reference proteome</keyword>
<dbReference type="KEGG" id="olu:OSTLU_14281"/>
<dbReference type="OrthoDB" id="10491984at2759"/>
<proteinExistence type="predicted"/>
<dbReference type="AlphaFoldDB" id="A4RSR7"/>
<protein>
    <submittedName>
        <fullName evidence="2">Uncharacterized protein</fullName>
    </submittedName>
</protein>
<dbReference type="GeneID" id="5000146"/>
<feature type="compositionally biased region" description="Acidic residues" evidence="1">
    <location>
        <begin position="1"/>
        <end position="14"/>
    </location>
</feature>
<accession>A4RSR7</accession>
<feature type="compositionally biased region" description="Basic and acidic residues" evidence="1">
    <location>
        <begin position="26"/>
        <end position="35"/>
    </location>
</feature>
<dbReference type="Gramene" id="ABO94738">
    <property type="protein sequence ID" value="ABO94738"/>
    <property type="gene ID" value="OSTLU_14281"/>
</dbReference>